<organism evidence="2 3">
    <name type="scientific">Legionella gratiana</name>
    <dbReference type="NCBI Taxonomy" id="45066"/>
    <lineage>
        <taxon>Bacteria</taxon>
        <taxon>Pseudomonadati</taxon>
        <taxon>Pseudomonadota</taxon>
        <taxon>Gammaproteobacteria</taxon>
        <taxon>Legionellales</taxon>
        <taxon>Legionellaceae</taxon>
        <taxon>Legionella</taxon>
    </lineage>
</organism>
<sequence>MLFDDTQPEIEIHYHLHKKFWGKGYATELTKALVHWGFQHLLINKLVAATYPNQTASQKVLQKSGFDYRGTKQTSDGTELFWYEIYKSGGIVETMHLQLRRPTAADTLLLRALWQDKQVRRSLK</sequence>
<evidence type="ECO:0000313" key="2">
    <source>
        <dbReference type="EMBL" id="KTD10845.1"/>
    </source>
</evidence>
<dbReference type="PANTHER" id="PTHR43792">
    <property type="entry name" value="GNAT FAMILY, PUTATIVE (AFU_ORTHOLOGUE AFUA_3G00765)-RELATED-RELATED"/>
    <property type="match status" value="1"/>
</dbReference>
<dbReference type="EMBL" id="LNYE01000022">
    <property type="protein sequence ID" value="KTD10845.1"/>
    <property type="molecule type" value="Genomic_DNA"/>
</dbReference>
<gene>
    <name evidence="2" type="ORF">Lgra_1811</name>
</gene>
<dbReference type="Proteomes" id="UP000054691">
    <property type="component" value="Unassembled WGS sequence"/>
</dbReference>
<dbReference type="Pfam" id="PF13302">
    <property type="entry name" value="Acetyltransf_3"/>
    <property type="match status" value="1"/>
</dbReference>
<dbReference type="PANTHER" id="PTHR43792:SF16">
    <property type="entry name" value="N-ACETYLTRANSFERASE DOMAIN-CONTAINING PROTEIN"/>
    <property type="match status" value="1"/>
</dbReference>
<dbReference type="InterPro" id="IPR051531">
    <property type="entry name" value="N-acetyltransferase"/>
</dbReference>
<dbReference type="SUPFAM" id="SSF55729">
    <property type="entry name" value="Acyl-CoA N-acyltransferases (Nat)"/>
    <property type="match status" value="1"/>
</dbReference>
<dbReference type="RefSeq" id="WP_058498941.1">
    <property type="nucleotide sequence ID" value="NZ_CAAAHW010000001.1"/>
</dbReference>
<evidence type="ECO:0000313" key="3">
    <source>
        <dbReference type="Proteomes" id="UP000054691"/>
    </source>
</evidence>
<dbReference type="Gene3D" id="3.40.630.30">
    <property type="match status" value="1"/>
</dbReference>
<proteinExistence type="predicted"/>
<comment type="caution">
    <text evidence="2">The sequence shown here is derived from an EMBL/GenBank/DDBJ whole genome shotgun (WGS) entry which is preliminary data.</text>
</comment>
<feature type="domain" description="N-acetyltransferase" evidence="1">
    <location>
        <begin position="1"/>
        <end position="98"/>
    </location>
</feature>
<dbReference type="InterPro" id="IPR016181">
    <property type="entry name" value="Acyl_CoA_acyltransferase"/>
</dbReference>
<dbReference type="PROSITE" id="PS51186">
    <property type="entry name" value="GNAT"/>
    <property type="match status" value="1"/>
</dbReference>
<dbReference type="InterPro" id="IPR000182">
    <property type="entry name" value="GNAT_dom"/>
</dbReference>
<accession>A0ABR5R4J0</accession>
<protein>
    <submittedName>
        <fullName evidence="2">Multifunctional nucleotidyltransferase/glutamate rich protein GrpB/ribosomal protein alanine acetyltransferase</fullName>
    </submittedName>
</protein>
<name>A0ABR5R4J0_9GAMM</name>
<reference evidence="2 3" key="1">
    <citation type="submission" date="2015-11" db="EMBL/GenBank/DDBJ databases">
        <title>Genomic analysis of 38 Legionella species identifies large and diverse effector repertoires.</title>
        <authorList>
            <person name="Burstein D."/>
            <person name="Amaro F."/>
            <person name="Zusman T."/>
            <person name="Lifshitz Z."/>
            <person name="Cohen O."/>
            <person name="Gilbert J.A."/>
            <person name="Pupko T."/>
            <person name="Shuman H.A."/>
            <person name="Segal G."/>
        </authorList>
    </citation>
    <scope>NUCLEOTIDE SEQUENCE [LARGE SCALE GENOMIC DNA]</scope>
    <source>
        <strain evidence="2 3">Lyon 8420412</strain>
    </source>
</reference>
<evidence type="ECO:0000259" key="1">
    <source>
        <dbReference type="PROSITE" id="PS51186"/>
    </source>
</evidence>
<keyword evidence="3" id="KW-1185">Reference proteome</keyword>